<dbReference type="InterPro" id="IPR015797">
    <property type="entry name" value="NUDIX_hydrolase-like_dom_sf"/>
</dbReference>
<dbReference type="InterPro" id="IPR000086">
    <property type="entry name" value="NUDIX_hydrolase_dom"/>
</dbReference>
<dbReference type="Proteomes" id="UP000177610">
    <property type="component" value="Unassembled WGS sequence"/>
</dbReference>
<dbReference type="Pfam" id="PF00293">
    <property type="entry name" value="NUDIX"/>
    <property type="match status" value="1"/>
</dbReference>
<protein>
    <submittedName>
        <fullName evidence="3">DNA mismatch repair protein MutT</fullName>
    </submittedName>
</protein>
<sequence length="139" mass="16255">MDENRPKVGIGVMIFKDRMVLMGKRKNAHGSGEYAWPGGHLEYTESFEGCAIREVKEETGIEIENIRFQFLANIKKYANKHYCHIGLIADWKSGEPKVLEPDKCEEWNWYEIDKLPTPMFYMCELSVESYKTGRNYFDS</sequence>
<dbReference type="InterPro" id="IPR020084">
    <property type="entry name" value="NUDIX_hydrolase_CS"/>
</dbReference>
<proteinExistence type="predicted"/>
<dbReference type="PROSITE" id="PS00893">
    <property type="entry name" value="NUDIX_BOX"/>
    <property type="match status" value="1"/>
</dbReference>
<dbReference type="PANTHER" id="PTHR16099">
    <property type="entry name" value="8-OXO-DGTP DIPHOSPHATES NUDT15"/>
    <property type="match status" value="1"/>
</dbReference>
<gene>
    <name evidence="3" type="ORF">A2717_01335</name>
</gene>
<dbReference type="AlphaFoldDB" id="A0A1F5N950"/>
<reference evidence="3 4" key="1">
    <citation type="journal article" date="2016" name="Nat. Commun.">
        <title>Thousands of microbial genomes shed light on interconnected biogeochemical processes in an aquifer system.</title>
        <authorList>
            <person name="Anantharaman K."/>
            <person name="Brown C.T."/>
            <person name="Hug L.A."/>
            <person name="Sharon I."/>
            <person name="Castelle C.J."/>
            <person name="Probst A.J."/>
            <person name="Thomas B.C."/>
            <person name="Singh A."/>
            <person name="Wilkins M.J."/>
            <person name="Karaoz U."/>
            <person name="Brodie E.L."/>
            <person name="Williams K.H."/>
            <person name="Hubbard S.S."/>
            <person name="Banfield J.F."/>
        </authorList>
    </citation>
    <scope>NUCLEOTIDE SEQUENCE [LARGE SCALE GENOMIC DNA]</scope>
</reference>
<feature type="domain" description="Nudix hydrolase" evidence="2">
    <location>
        <begin position="5"/>
        <end position="138"/>
    </location>
</feature>
<evidence type="ECO:0000313" key="4">
    <source>
        <dbReference type="Proteomes" id="UP000177610"/>
    </source>
</evidence>
<comment type="caution">
    <text evidence="3">The sequence shown here is derived from an EMBL/GenBank/DDBJ whole genome shotgun (WGS) entry which is preliminary data.</text>
</comment>
<dbReference type="SUPFAM" id="SSF55811">
    <property type="entry name" value="Nudix"/>
    <property type="match status" value="1"/>
</dbReference>
<dbReference type="PANTHER" id="PTHR16099:SF5">
    <property type="entry name" value="NUCLEOTIDE TRIPHOSPHATE DIPHOSPHATASE NUDT15"/>
    <property type="match status" value="1"/>
</dbReference>
<dbReference type="GO" id="GO:0035539">
    <property type="term" value="F:8-oxo-7,8-dihydrodeoxyguanosine triphosphate pyrophosphatase activity"/>
    <property type="evidence" value="ECO:0007669"/>
    <property type="project" value="TreeGrafter"/>
</dbReference>
<dbReference type="FunFam" id="3.90.79.10:FF:000060">
    <property type="entry name" value="Nudix hydrolase 1"/>
    <property type="match status" value="1"/>
</dbReference>
<dbReference type="GO" id="GO:0006203">
    <property type="term" value="P:dGTP catabolic process"/>
    <property type="evidence" value="ECO:0007669"/>
    <property type="project" value="TreeGrafter"/>
</dbReference>
<name>A0A1F5N950_9BACT</name>
<dbReference type="STRING" id="1817821.A2717_01335"/>
<organism evidence="3 4">
    <name type="scientific">Candidatus Doudnabacteria bacterium RIFCSPHIGHO2_01_FULL_41_86</name>
    <dbReference type="NCBI Taxonomy" id="1817821"/>
    <lineage>
        <taxon>Bacteria</taxon>
        <taxon>Candidatus Doudnaibacteriota</taxon>
    </lineage>
</organism>
<accession>A0A1F5N950</accession>
<evidence type="ECO:0000256" key="1">
    <source>
        <dbReference type="ARBA" id="ARBA00022801"/>
    </source>
</evidence>
<dbReference type="EMBL" id="MFEH01000001">
    <property type="protein sequence ID" value="OGE74175.1"/>
    <property type="molecule type" value="Genomic_DNA"/>
</dbReference>
<evidence type="ECO:0000313" key="3">
    <source>
        <dbReference type="EMBL" id="OGE74175.1"/>
    </source>
</evidence>
<keyword evidence="1" id="KW-0378">Hydrolase</keyword>
<dbReference type="PROSITE" id="PS51462">
    <property type="entry name" value="NUDIX"/>
    <property type="match status" value="1"/>
</dbReference>
<evidence type="ECO:0000259" key="2">
    <source>
        <dbReference type="PROSITE" id="PS51462"/>
    </source>
</evidence>
<dbReference type="Gene3D" id="3.90.79.10">
    <property type="entry name" value="Nucleoside Triphosphate Pyrophosphohydrolase"/>
    <property type="match status" value="1"/>
</dbReference>
<dbReference type="GO" id="GO:0005829">
    <property type="term" value="C:cytosol"/>
    <property type="evidence" value="ECO:0007669"/>
    <property type="project" value="TreeGrafter"/>
</dbReference>
<dbReference type="CDD" id="cd04678">
    <property type="entry name" value="NUDIX_MTH2_Nudt15"/>
    <property type="match status" value="1"/>
</dbReference>